<comment type="subcellular location">
    <subcellularLocation>
        <location evidence="5">Cytoplasm</location>
    </subcellularLocation>
</comment>
<evidence type="ECO:0000256" key="4">
    <source>
        <dbReference type="PROSITE-ProRule" id="PRU00322"/>
    </source>
</evidence>
<evidence type="ECO:0000259" key="6">
    <source>
        <dbReference type="PROSITE" id="PS50089"/>
    </source>
</evidence>
<dbReference type="InterPro" id="IPR001841">
    <property type="entry name" value="Znf_RING"/>
</dbReference>
<comment type="caution">
    <text evidence="8">The sequence shown here is derived from an EMBL/GenBank/DDBJ whole genome shotgun (WGS) entry which is preliminary data.</text>
</comment>
<evidence type="ECO:0000313" key="8">
    <source>
        <dbReference type="EMBL" id="CAF1672170.1"/>
    </source>
</evidence>
<protein>
    <recommendedName>
        <fullName evidence="5">E3 ubiquitin-protein ligase</fullName>
        <ecNumber evidence="5">2.3.2.27</ecNumber>
    </recommendedName>
</protein>
<dbReference type="GO" id="GO:0016567">
    <property type="term" value="P:protein ubiquitination"/>
    <property type="evidence" value="ECO:0007669"/>
    <property type="project" value="UniProtKB-UniRule"/>
</dbReference>
<evidence type="ECO:0000256" key="3">
    <source>
        <dbReference type="ARBA" id="ARBA00022833"/>
    </source>
</evidence>
<dbReference type="GO" id="GO:0007219">
    <property type="term" value="P:Notch signaling pathway"/>
    <property type="evidence" value="ECO:0007669"/>
    <property type="project" value="InterPro"/>
</dbReference>
<keyword evidence="3 5" id="KW-0862">Zinc</keyword>
<comment type="similarity">
    <text evidence="5">Belongs to the Deltex family.</text>
</comment>
<dbReference type="InterPro" id="IPR001965">
    <property type="entry name" value="Znf_PHD"/>
</dbReference>
<comment type="pathway">
    <text evidence="5">Protein modification; protein ubiquitination.</text>
</comment>
<keyword evidence="2 4" id="KW-0863">Zinc-finger</keyword>
<dbReference type="PANTHER" id="PTHR12622">
    <property type="entry name" value="DELTEX-RELATED"/>
    <property type="match status" value="1"/>
</dbReference>
<dbReference type="InterPro" id="IPR039398">
    <property type="entry name" value="Deltex_fam"/>
</dbReference>
<dbReference type="GO" id="GO:0005737">
    <property type="term" value="C:cytoplasm"/>
    <property type="evidence" value="ECO:0007669"/>
    <property type="project" value="UniProtKB-SubCell"/>
</dbReference>
<proteinExistence type="inferred from homology"/>
<evidence type="ECO:0000313" key="9">
    <source>
        <dbReference type="Proteomes" id="UP000663834"/>
    </source>
</evidence>
<feature type="domain" description="RING-type" evidence="6">
    <location>
        <begin position="68"/>
        <end position="111"/>
    </location>
</feature>
<comment type="catalytic activity">
    <reaction evidence="5">
        <text>S-ubiquitinyl-[E2 ubiquitin-conjugating enzyme]-L-cysteine + [acceptor protein]-L-lysine = [E2 ubiquitin-conjugating enzyme]-L-cysteine + N(6)-ubiquitinyl-[acceptor protein]-L-lysine.</text>
        <dbReference type="EC" id="2.3.2.27"/>
    </reaction>
</comment>
<gene>
    <name evidence="8" type="ORF">KQP761_LOCUS34496</name>
</gene>
<keyword evidence="5" id="KW-0808">Transferase</keyword>
<name>A0A816GBU0_9BILA</name>
<feature type="domain" description="RING-type" evidence="6">
    <location>
        <begin position="131"/>
        <end position="173"/>
    </location>
</feature>
<dbReference type="Proteomes" id="UP000663834">
    <property type="component" value="Unassembled WGS sequence"/>
</dbReference>
<dbReference type="PROSITE" id="PS50089">
    <property type="entry name" value="ZF_RING_2"/>
    <property type="match status" value="3"/>
</dbReference>
<evidence type="ECO:0000256" key="2">
    <source>
        <dbReference type="ARBA" id="ARBA00022771"/>
    </source>
</evidence>
<dbReference type="GO" id="GO:0061630">
    <property type="term" value="F:ubiquitin protein ligase activity"/>
    <property type="evidence" value="ECO:0007669"/>
    <property type="project" value="UniProtKB-UniRule"/>
</dbReference>
<evidence type="ECO:0000259" key="7">
    <source>
        <dbReference type="PROSITE" id="PS50199"/>
    </source>
</evidence>
<dbReference type="PROSITE" id="PS01358">
    <property type="entry name" value="ZF_RANBP2_1"/>
    <property type="match status" value="1"/>
</dbReference>
<dbReference type="SUPFAM" id="SSF57850">
    <property type="entry name" value="RING/U-box"/>
    <property type="match status" value="3"/>
</dbReference>
<dbReference type="SMART" id="SM00249">
    <property type="entry name" value="PHD"/>
    <property type="match status" value="3"/>
</dbReference>
<keyword evidence="5" id="KW-0963">Cytoplasm</keyword>
<dbReference type="SMART" id="SM00184">
    <property type="entry name" value="RING"/>
    <property type="match status" value="3"/>
</dbReference>
<dbReference type="GO" id="GO:0008270">
    <property type="term" value="F:zinc ion binding"/>
    <property type="evidence" value="ECO:0007669"/>
    <property type="project" value="UniProtKB-KW"/>
</dbReference>
<dbReference type="InterPro" id="IPR001876">
    <property type="entry name" value="Znf_RanBP2"/>
</dbReference>
<dbReference type="AlphaFoldDB" id="A0A816GBU0"/>
<dbReference type="EC" id="2.3.2.27" evidence="5"/>
<evidence type="ECO:0000256" key="1">
    <source>
        <dbReference type="ARBA" id="ARBA00022723"/>
    </source>
</evidence>
<sequence length="298" mass="33880">MANECSICEKELNEADDLVTTDCDHTFHRQCAQERLDTKNRTDCRACGQDSALGDALARLKIVSEGECSICERLWTLEDDLVTTDCNHTFHYACAQERLNKTNKVDCRSCHQESALGNALALKNLTKKGECSICELEWNWKDDVVTTICKHTFHRHCAQKRLDEKNKADCRSCGKESALHDALSRNTTTATMKQSIETKSDDIVRTETHVASVAKTEYTMEKKENLWQCDECSGTNDESAKRCAFCRVPRFAASSVSTAQTQRQEDRTTDKYNQIEYLNRTPKNNDHTSLYPEVQGRL</sequence>
<keyword evidence="1 5" id="KW-0479">Metal-binding</keyword>
<dbReference type="EMBL" id="CAJNOW010019397">
    <property type="protein sequence ID" value="CAF1672170.1"/>
    <property type="molecule type" value="Genomic_DNA"/>
</dbReference>
<feature type="domain" description="RanBP2-type" evidence="7">
    <location>
        <begin position="223"/>
        <end position="252"/>
    </location>
</feature>
<dbReference type="Pfam" id="PF13639">
    <property type="entry name" value="zf-RING_2"/>
    <property type="match status" value="3"/>
</dbReference>
<dbReference type="OrthoDB" id="7927823at2759"/>
<dbReference type="PROSITE" id="PS50199">
    <property type="entry name" value="ZF_RANBP2_2"/>
    <property type="match status" value="1"/>
</dbReference>
<accession>A0A816GBU0</accession>
<feature type="domain" description="RING-type" evidence="6">
    <location>
        <begin position="5"/>
        <end position="47"/>
    </location>
</feature>
<organism evidence="8 9">
    <name type="scientific">Rotaria magnacalcarata</name>
    <dbReference type="NCBI Taxonomy" id="392030"/>
    <lineage>
        <taxon>Eukaryota</taxon>
        <taxon>Metazoa</taxon>
        <taxon>Spiralia</taxon>
        <taxon>Gnathifera</taxon>
        <taxon>Rotifera</taxon>
        <taxon>Eurotatoria</taxon>
        <taxon>Bdelloidea</taxon>
        <taxon>Philodinida</taxon>
        <taxon>Philodinidae</taxon>
        <taxon>Rotaria</taxon>
    </lineage>
</organism>
<reference evidence="8" key="1">
    <citation type="submission" date="2021-02" db="EMBL/GenBank/DDBJ databases">
        <authorList>
            <person name="Nowell W R."/>
        </authorList>
    </citation>
    <scope>NUCLEOTIDE SEQUENCE</scope>
</reference>
<dbReference type="Gene3D" id="3.30.40.10">
    <property type="entry name" value="Zinc/RING finger domain, C3HC4 (zinc finger)"/>
    <property type="match status" value="3"/>
</dbReference>
<evidence type="ECO:0000256" key="5">
    <source>
        <dbReference type="RuleBase" id="RU367105"/>
    </source>
</evidence>
<dbReference type="InterPro" id="IPR013083">
    <property type="entry name" value="Znf_RING/FYVE/PHD"/>
</dbReference>